<reference evidence="1 2" key="1">
    <citation type="submission" date="2019-03" db="EMBL/GenBank/DDBJ databases">
        <title>Dyadobacter AR-3-6 sp. nov., isolated from arctic soil.</title>
        <authorList>
            <person name="Chaudhary D.K."/>
        </authorList>
    </citation>
    <scope>NUCLEOTIDE SEQUENCE [LARGE SCALE GENOMIC DNA]</scope>
    <source>
        <strain evidence="1 2">AR-3-6</strain>
    </source>
</reference>
<gene>
    <name evidence="1" type="ORF">E0F88_29815</name>
</gene>
<comment type="caution">
    <text evidence="1">The sequence shown here is derived from an EMBL/GenBank/DDBJ whole genome shotgun (WGS) entry which is preliminary data.</text>
</comment>
<dbReference type="Pfam" id="PF11185">
    <property type="entry name" value="DUF2971"/>
    <property type="match status" value="1"/>
</dbReference>
<name>A0A4R5DCR8_9BACT</name>
<proteinExistence type="predicted"/>
<evidence type="ECO:0000313" key="2">
    <source>
        <dbReference type="Proteomes" id="UP000294850"/>
    </source>
</evidence>
<organism evidence="1 2">
    <name type="scientific">Dyadobacter psychrotolerans</name>
    <dbReference type="NCBI Taxonomy" id="2541721"/>
    <lineage>
        <taxon>Bacteria</taxon>
        <taxon>Pseudomonadati</taxon>
        <taxon>Bacteroidota</taxon>
        <taxon>Cytophagia</taxon>
        <taxon>Cytophagales</taxon>
        <taxon>Spirosomataceae</taxon>
        <taxon>Dyadobacter</taxon>
    </lineage>
</organism>
<dbReference type="InterPro" id="IPR021352">
    <property type="entry name" value="DUF2971"/>
</dbReference>
<protein>
    <submittedName>
        <fullName evidence="1">DUF2971 domain-containing protein</fullName>
    </submittedName>
</protein>
<dbReference type="EMBL" id="SMFL01000018">
    <property type="protein sequence ID" value="TDE09790.1"/>
    <property type="molecule type" value="Genomic_DNA"/>
</dbReference>
<dbReference type="Proteomes" id="UP000294850">
    <property type="component" value="Unassembled WGS sequence"/>
</dbReference>
<accession>A0A4R5DCR8</accession>
<evidence type="ECO:0000313" key="1">
    <source>
        <dbReference type="EMBL" id="TDE09790.1"/>
    </source>
</evidence>
<dbReference type="OrthoDB" id="190848at2"/>
<keyword evidence="2" id="KW-1185">Reference proteome</keyword>
<dbReference type="AlphaFoldDB" id="A0A4R5DCR8"/>
<sequence>MTPPPLEQPRYVTGRSEHLPVGGYPPKIYKYRDWKEQYHDEIITKKQIHFARAIKFPDKFDCRFPILFDFSFETVLEAYKGKITKQIESEGIRPNRDNIIRRVQLIYDECYGTDEKQEKRKKEYYSLIADKTYVFSAAKSCDSIRMWDGYADNLSGFCVEFDFEQIAPLIPVNLISGGHVRYISDPGYKLTHHFLNGEQPELRAKLFNELLIDAFTFKFKEYEFENELRFIKHDWTDDLGLLPHYKELIPTFNDKLDIPLSAYTGIIFGENIDPKHLDEIKIECEKQGLNVTYKMAYRNGDTIEIRPL</sequence>
<dbReference type="RefSeq" id="WP_131961993.1">
    <property type="nucleotide sequence ID" value="NZ_SMFL01000018.1"/>
</dbReference>